<accession>A0A6J6T8K2</accession>
<gene>
    <name evidence="2" type="ORF">UFOPK2754_01321</name>
</gene>
<organism evidence="2">
    <name type="scientific">freshwater metagenome</name>
    <dbReference type="NCBI Taxonomy" id="449393"/>
    <lineage>
        <taxon>unclassified sequences</taxon>
        <taxon>metagenomes</taxon>
        <taxon>ecological metagenomes</taxon>
    </lineage>
</organism>
<dbReference type="EMBL" id="CAEZYR010000042">
    <property type="protein sequence ID" value="CAB4743137.1"/>
    <property type="molecule type" value="Genomic_DNA"/>
</dbReference>
<name>A0A6J6T8K2_9ZZZZ</name>
<evidence type="ECO:0000256" key="1">
    <source>
        <dbReference type="SAM" id="MobiDB-lite"/>
    </source>
</evidence>
<feature type="region of interest" description="Disordered" evidence="1">
    <location>
        <begin position="1"/>
        <end position="26"/>
    </location>
</feature>
<protein>
    <submittedName>
        <fullName evidence="2">Unannotated protein</fullName>
    </submittedName>
</protein>
<evidence type="ECO:0000313" key="2">
    <source>
        <dbReference type="EMBL" id="CAB4743137.1"/>
    </source>
</evidence>
<sequence>MIAHLEDLYANPRRSGSRHGGPLAPETMLNVHQIQRAALSGAERAGLVDETPSG</sequence>
<dbReference type="AlphaFoldDB" id="A0A6J6T8K2"/>
<reference evidence="2" key="1">
    <citation type="submission" date="2020-05" db="EMBL/GenBank/DDBJ databases">
        <authorList>
            <person name="Chiriac C."/>
            <person name="Salcher M."/>
            <person name="Ghai R."/>
            <person name="Kavagutti S V."/>
        </authorList>
    </citation>
    <scope>NUCLEOTIDE SEQUENCE</scope>
</reference>
<proteinExistence type="predicted"/>